<protein>
    <recommendedName>
        <fullName evidence="4">Starch synthase catalytic domain-containing protein</fullName>
    </recommendedName>
</protein>
<organism evidence="5">
    <name type="scientific">Lichtheimia ramosa</name>
    <dbReference type="NCBI Taxonomy" id="688394"/>
    <lineage>
        <taxon>Eukaryota</taxon>
        <taxon>Fungi</taxon>
        <taxon>Fungi incertae sedis</taxon>
        <taxon>Mucoromycota</taxon>
        <taxon>Mucoromycotina</taxon>
        <taxon>Mucoromycetes</taxon>
        <taxon>Mucorales</taxon>
        <taxon>Lichtheimiaceae</taxon>
        <taxon>Lichtheimia</taxon>
    </lineage>
</organism>
<dbReference type="AlphaFoldDB" id="A0A077X2G0"/>
<accession>A0A077X2G0</accession>
<keyword evidence="3" id="KW-0812">Transmembrane</keyword>
<keyword evidence="1" id="KW-0328">Glycosyltransferase</keyword>
<keyword evidence="3" id="KW-1133">Transmembrane helix</keyword>
<name>A0A077X2G0_9FUNG</name>
<evidence type="ECO:0000259" key="4">
    <source>
        <dbReference type="Pfam" id="PF08323"/>
    </source>
</evidence>
<evidence type="ECO:0000256" key="1">
    <source>
        <dbReference type="ARBA" id="ARBA00022676"/>
    </source>
</evidence>
<reference evidence="5" key="1">
    <citation type="journal article" date="2014" name="Genome Announc.">
        <title>De novo whole-genome sequence and genome annotation of Lichtheimia ramosa.</title>
        <authorList>
            <person name="Linde J."/>
            <person name="Schwartze V."/>
            <person name="Binder U."/>
            <person name="Lass-Florl C."/>
            <person name="Voigt K."/>
            <person name="Horn F."/>
        </authorList>
    </citation>
    <scope>NUCLEOTIDE SEQUENCE</scope>
    <source>
        <strain evidence="5">JMRC FSU:6197</strain>
    </source>
</reference>
<dbReference type="SUPFAM" id="SSF53756">
    <property type="entry name" value="UDP-Glycosyltransferase/glycogen phosphorylase"/>
    <property type="match status" value="1"/>
</dbReference>
<dbReference type="GO" id="GO:0016757">
    <property type="term" value="F:glycosyltransferase activity"/>
    <property type="evidence" value="ECO:0007669"/>
    <property type="project" value="UniProtKB-KW"/>
</dbReference>
<keyword evidence="2" id="KW-0808">Transferase</keyword>
<proteinExistence type="predicted"/>
<feature type="domain" description="Starch synthase catalytic" evidence="4">
    <location>
        <begin position="123"/>
        <end position="395"/>
    </location>
</feature>
<evidence type="ECO:0000256" key="3">
    <source>
        <dbReference type="SAM" id="Phobius"/>
    </source>
</evidence>
<dbReference type="OrthoDB" id="512920at2759"/>
<gene>
    <name evidence="5" type="ORF">LRAMOSA05944</name>
</gene>
<evidence type="ECO:0000313" key="5">
    <source>
        <dbReference type="EMBL" id="CDS13770.1"/>
    </source>
</evidence>
<dbReference type="EMBL" id="LK023385">
    <property type="protein sequence ID" value="CDS13770.1"/>
    <property type="molecule type" value="Genomic_DNA"/>
</dbReference>
<dbReference type="Pfam" id="PF08323">
    <property type="entry name" value="Glyco_transf_5"/>
    <property type="match status" value="1"/>
</dbReference>
<dbReference type="InterPro" id="IPR013534">
    <property type="entry name" value="Starch_synth_cat_dom"/>
</dbReference>
<keyword evidence="3" id="KW-0472">Membrane</keyword>
<feature type="transmembrane region" description="Helical" evidence="3">
    <location>
        <begin position="62"/>
        <end position="82"/>
    </location>
</feature>
<sequence length="759" mass="87081">MAPPPNNVETKFYDLPFHRRHLNPAGLNTTFHSKQQHQHNNNNPFMPRSSSMFSRYDRKWRWWHYLTLLLIVFGVFQALALITGSKVLHEQQPALRIALRQYPPIPYKQLDASTTPIDRGAIVYHVTKEFGPATSTQLGVTVTALAAAQQQRTEANVRVVMPYYSFLKNKYEIEKVTDLTIDVRDKKKRLIPIEFRVWRMDYVFNPRVNVTEYAPSERVPVYLIGPGNRRPFSQAFRARNPTQIYQWNAQATGLPHEWHEQFFAKAASAFLTHQATAVDEVSLFAPLGLAPHIDIVHLHGASTGYIAKHLHDKRMLNQLGRKPPAVVYTMHNYLDESRYTHSIASINKFQDDLREQHMQPYTRGSRVFMASLGMDHATMVTVVGEPMASDMVEGRLDFPLKELVMESVLRKAQHSRFYGISNGLDLTQLNPFTDSRLVTRKFGYPEYALDLIMRNNDQYPANVQQRIAWPLSGLPNDYLTTSKDRAKRFLVKRSLLLEDDLQRPLAVYVGTLDDTTMPSLLNAARTFHANNVKFLVLAPESGTDQDLARCDQLNAQGDVIAMATPKEFRRWNIFARAAADFVFVVNEDPVGMPAAQGLWFGAPVIMNSYSVPSYLHDRPAAATWSTAEPERDIHIIRDKQTRIPTVTSSETYNAYLYTADQDMVQAVEDAVNDYKRNHASKVLREEFALRMIRAAYQLGWHRRDLEGPVHDYGRVYRLAIADRPLVSIARHEIDEEEALLRRLLRQRQRNNFHLSDGDA</sequence>
<evidence type="ECO:0000256" key="2">
    <source>
        <dbReference type="ARBA" id="ARBA00022679"/>
    </source>
</evidence>
<dbReference type="Gene3D" id="3.40.50.2000">
    <property type="entry name" value="Glycogen Phosphorylase B"/>
    <property type="match status" value="1"/>
</dbReference>